<dbReference type="AlphaFoldDB" id="A0A1X0QPF4"/>
<dbReference type="VEuPathDB" id="FungiDB:BCV72DRAFT_216904"/>
<dbReference type="InterPro" id="IPR036691">
    <property type="entry name" value="Endo/exonu/phosph_ase_sf"/>
</dbReference>
<evidence type="ECO:0008006" key="2">
    <source>
        <dbReference type="Google" id="ProtNLM"/>
    </source>
</evidence>
<name>A0A1X0QPF4_RHIZD</name>
<proteinExistence type="predicted"/>
<dbReference type="Proteomes" id="UP000242414">
    <property type="component" value="Unassembled WGS sequence"/>
</dbReference>
<organism evidence="1">
    <name type="scientific">Rhizopus microsporus var. microsporus</name>
    <dbReference type="NCBI Taxonomy" id="86635"/>
    <lineage>
        <taxon>Eukaryota</taxon>
        <taxon>Fungi</taxon>
        <taxon>Fungi incertae sedis</taxon>
        <taxon>Mucoromycota</taxon>
        <taxon>Mucoromycotina</taxon>
        <taxon>Mucoromycetes</taxon>
        <taxon>Mucorales</taxon>
        <taxon>Mucorineae</taxon>
        <taxon>Rhizopodaceae</taxon>
        <taxon>Rhizopus</taxon>
    </lineage>
</organism>
<dbReference type="Gene3D" id="3.60.10.10">
    <property type="entry name" value="Endonuclease/exonuclease/phosphatase"/>
    <property type="match status" value="1"/>
</dbReference>
<accession>A0A1X0QPF4</accession>
<sequence length="123" mass="13828">MINTTYKTNNKNGSSEHIFISSTNSKNSSCRSNFSIDALNCRGLRKTANPATSAEFICYLRTVSLDIIALQEAHANTDEIAQFFNIQFQANTSYWSNYCSIVCFSPFLSFSEPTWDTTAYTNC</sequence>
<evidence type="ECO:0000313" key="1">
    <source>
        <dbReference type="EMBL" id="ORE01630.1"/>
    </source>
</evidence>
<dbReference type="OrthoDB" id="2272730at2759"/>
<gene>
    <name evidence="1" type="ORF">BCV72DRAFT_216904</name>
</gene>
<dbReference type="SUPFAM" id="SSF56219">
    <property type="entry name" value="DNase I-like"/>
    <property type="match status" value="1"/>
</dbReference>
<protein>
    <recommendedName>
        <fullName evidence="2">Endonuclease/exonuclease/phosphatase domain-containing protein</fullName>
    </recommendedName>
</protein>
<dbReference type="EMBL" id="KV922112">
    <property type="protein sequence ID" value="ORE01630.1"/>
    <property type="molecule type" value="Genomic_DNA"/>
</dbReference>
<reference evidence="1" key="1">
    <citation type="journal article" date="2016" name="Proc. Natl. Acad. Sci. U.S.A.">
        <title>Lipid metabolic changes in an early divergent fungus govern the establishment of a mutualistic symbiosis with endobacteria.</title>
        <authorList>
            <person name="Lastovetsky O.A."/>
            <person name="Gaspar M.L."/>
            <person name="Mondo S.J."/>
            <person name="LaButti K.M."/>
            <person name="Sandor L."/>
            <person name="Grigoriev I.V."/>
            <person name="Henry S.A."/>
            <person name="Pawlowska T.E."/>
        </authorList>
    </citation>
    <scope>NUCLEOTIDE SEQUENCE [LARGE SCALE GENOMIC DNA]</scope>
    <source>
        <strain evidence="1">ATCC 52814</strain>
    </source>
</reference>